<dbReference type="PROSITE" id="PS00678">
    <property type="entry name" value="WD_REPEATS_1"/>
    <property type="match status" value="1"/>
</dbReference>
<sequence length="558" mass="63867">MAFSWLQRREKFGNNRNQTGDFARIYSSIYSTVGPYSRVCNNYGGIFGLEFSSDGSVLVAACEKKSVIIYETTNRKPIKILDDVHSDCVNCIKFLDDRLFATCSDDTTVLIYDMRNLKSKIRTLRGHSNWVKNIEYCKRECLLVTSGFDGSIFTWDLNSYTENNLTYQKVFHTPGLMRCRLTSDGQKLAICTTGGYLILIHDLDLNTLSRDLQGFRPNLYRLMQVRRQYLPIASKYDHLFSKNQKSNRVELISDFPKGNDAEVISSLQVHPYNWCVLSRNNSYDESSEWTCVHDIQEIDTEEEESPPIPEILQQYENVDGSETNSEVVPFSSNASNNSDETSNETNSTDHSNRLGNPNIQIDAPDDEPQQNDGQNLNISDNDDEIQIIPYQPTLRPSLINTEEILDLWTGNIPFYQRSRRTLTERPHRINTGILSLNQRNVRRPNIKQNCRRLLYYCAEPNEGKGFIKELCFNNDGRLICSPYKSGIRLLSFSKDCDELANILPTSYKSNVLPQKLTEVFLKPDQHQDIVVSTKFSPRAPIVVSGCLSGELSWYQCIS</sequence>
<dbReference type="PROSITE" id="PS50294">
    <property type="entry name" value="WD_REPEATS_REGION"/>
    <property type="match status" value="1"/>
</dbReference>
<keyword evidence="2 4" id="KW-0853">WD repeat</keyword>
<dbReference type="SMART" id="SM00320">
    <property type="entry name" value="WD40"/>
    <property type="match status" value="5"/>
</dbReference>
<dbReference type="InterPro" id="IPR001680">
    <property type="entry name" value="WD40_rpt"/>
</dbReference>
<dbReference type="InterPro" id="IPR036322">
    <property type="entry name" value="WD40_repeat_dom_sf"/>
</dbReference>
<name>A0A9N9S7E7_9DIPT</name>
<reference evidence="6" key="2">
    <citation type="submission" date="2022-10" db="EMBL/GenBank/DDBJ databases">
        <authorList>
            <consortium name="ENA_rothamsted_submissions"/>
            <consortium name="culmorum"/>
            <person name="King R."/>
        </authorList>
    </citation>
    <scope>NUCLEOTIDE SEQUENCE</scope>
</reference>
<feature type="region of interest" description="Disordered" evidence="5">
    <location>
        <begin position="320"/>
        <end position="383"/>
    </location>
</feature>
<evidence type="ECO:0000313" key="7">
    <source>
        <dbReference type="Proteomes" id="UP001153620"/>
    </source>
</evidence>
<evidence type="ECO:0000313" key="6">
    <source>
        <dbReference type="EMBL" id="CAG9810721.1"/>
    </source>
</evidence>
<dbReference type="PROSITE" id="PS50082">
    <property type="entry name" value="WD_REPEATS_2"/>
    <property type="match status" value="1"/>
</dbReference>
<evidence type="ECO:0000256" key="5">
    <source>
        <dbReference type="SAM" id="MobiDB-lite"/>
    </source>
</evidence>
<feature type="repeat" description="WD" evidence="4">
    <location>
        <begin position="124"/>
        <end position="165"/>
    </location>
</feature>
<dbReference type="FunFam" id="2.130.10.10:FF:000661">
    <property type="entry name" value="Uncharacterized protein, isoform A"/>
    <property type="match status" value="1"/>
</dbReference>
<organism evidence="6 7">
    <name type="scientific">Chironomus riparius</name>
    <dbReference type="NCBI Taxonomy" id="315576"/>
    <lineage>
        <taxon>Eukaryota</taxon>
        <taxon>Metazoa</taxon>
        <taxon>Ecdysozoa</taxon>
        <taxon>Arthropoda</taxon>
        <taxon>Hexapoda</taxon>
        <taxon>Insecta</taxon>
        <taxon>Pterygota</taxon>
        <taxon>Neoptera</taxon>
        <taxon>Endopterygota</taxon>
        <taxon>Diptera</taxon>
        <taxon>Nematocera</taxon>
        <taxon>Chironomoidea</taxon>
        <taxon>Chironomidae</taxon>
        <taxon>Chironominae</taxon>
        <taxon>Chironomus</taxon>
    </lineage>
</organism>
<dbReference type="InterPro" id="IPR019775">
    <property type="entry name" value="WD40_repeat_CS"/>
</dbReference>
<comment type="similarity">
    <text evidence="1">Belongs to the WD repeat DCAF10 family.</text>
</comment>
<dbReference type="Pfam" id="PF00400">
    <property type="entry name" value="WD40"/>
    <property type="match status" value="2"/>
</dbReference>
<gene>
    <name evidence="6" type="ORF">CHIRRI_LOCUS13534</name>
</gene>
<protein>
    <recommendedName>
        <fullName evidence="8">WD repeat-containing protein 55 homolog</fullName>
    </recommendedName>
</protein>
<dbReference type="InterPro" id="IPR015943">
    <property type="entry name" value="WD40/YVTN_repeat-like_dom_sf"/>
</dbReference>
<keyword evidence="3" id="KW-0677">Repeat</keyword>
<keyword evidence="7" id="KW-1185">Reference proteome</keyword>
<dbReference type="PANTHER" id="PTHR14588:SF2">
    <property type="entry name" value="DDB1- AND CUL4-ASSOCIATED FACTOR 10"/>
    <property type="match status" value="1"/>
</dbReference>
<dbReference type="AlphaFoldDB" id="A0A9N9S7E7"/>
<evidence type="ECO:0000256" key="4">
    <source>
        <dbReference type="PROSITE-ProRule" id="PRU00221"/>
    </source>
</evidence>
<dbReference type="OrthoDB" id="20669at2759"/>
<evidence type="ECO:0000256" key="1">
    <source>
        <dbReference type="ARBA" id="ARBA00005903"/>
    </source>
</evidence>
<evidence type="ECO:0000256" key="3">
    <source>
        <dbReference type="ARBA" id="ARBA00022737"/>
    </source>
</evidence>
<evidence type="ECO:0008006" key="8">
    <source>
        <dbReference type="Google" id="ProtNLM"/>
    </source>
</evidence>
<accession>A0A9N9S7E7</accession>
<dbReference type="GO" id="GO:0080008">
    <property type="term" value="C:Cul4-RING E3 ubiquitin ligase complex"/>
    <property type="evidence" value="ECO:0007669"/>
    <property type="project" value="TreeGrafter"/>
</dbReference>
<evidence type="ECO:0000256" key="2">
    <source>
        <dbReference type="ARBA" id="ARBA00022574"/>
    </source>
</evidence>
<dbReference type="SUPFAM" id="SSF50978">
    <property type="entry name" value="WD40 repeat-like"/>
    <property type="match status" value="1"/>
</dbReference>
<dbReference type="Proteomes" id="UP001153620">
    <property type="component" value="Chromosome 4"/>
</dbReference>
<dbReference type="Gene3D" id="2.130.10.10">
    <property type="entry name" value="YVTN repeat-like/Quinoprotein amine dehydrogenase"/>
    <property type="match status" value="1"/>
</dbReference>
<dbReference type="EMBL" id="OU895880">
    <property type="protein sequence ID" value="CAG9810721.1"/>
    <property type="molecule type" value="Genomic_DNA"/>
</dbReference>
<reference evidence="6" key="1">
    <citation type="submission" date="2022-01" db="EMBL/GenBank/DDBJ databases">
        <authorList>
            <person name="King R."/>
        </authorList>
    </citation>
    <scope>NUCLEOTIDE SEQUENCE</scope>
</reference>
<dbReference type="PANTHER" id="PTHR14588">
    <property type="entry name" value="DDB1- AND CUL4-ASSOCIATED FACTOR 10"/>
    <property type="match status" value="1"/>
</dbReference>
<proteinExistence type="inferred from homology"/>
<feature type="compositionally biased region" description="Polar residues" evidence="5">
    <location>
        <begin position="370"/>
        <end position="379"/>
    </location>
</feature>
<dbReference type="InterPro" id="IPR039085">
    <property type="entry name" value="DCA10"/>
</dbReference>
<feature type="compositionally biased region" description="Low complexity" evidence="5">
    <location>
        <begin position="331"/>
        <end position="349"/>
    </location>
</feature>